<dbReference type="KEGG" id="bany:112053087"/>
<keyword evidence="1" id="KW-1015">Disulfide bond</keyword>
<dbReference type="InterPro" id="IPR043504">
    <property type="entry name" value="Peptidase_S1_PA_chymotrypsin"/>
</dbReference>
<dbReference type="GO" id="GO:0006508">
    <property type="term" value="P:proteolysis"/>
    <property type="evidence" value="ECO:0007669"/>
    <property type="project" value="InterPro"/>
</dbReference>
<feature type="signal peptide" evidence="2">
    <location>
        <begin position="1"/>
        <end position="15"/>
    </location>
</feature>
<protein>
    <submittedName>
        <fullName evidence="5">Trypsin II-P29-like</fullName>
    </submittedName>
</protein>
<evidence type="ECO:0000259" key="3">
    <source>
        <dbReference type="PROSITE" id="PS50240"/>
    </source>
</evidence>
<dbReference type="InterPro" id="IPR001254">
    <property type="entry name" value="Trypsin_dom"/>
</dbReference>
<name>A0A6J1NTF4_BICAN</name>
<gene>
    <name evidence="5" type="primary">LOC112053087</name>
</gene>
<dbReference type="SMART" id="SM00020">
    <property type="entry name" value="Tryp_SPc"/>
    <property type="match status" value="1"/>
</dbReference>
<dbReference type="GO" id="GO:0004252">
    <property type="term" value="F:serine-type endopeptidase activity"/>
    <property type="evidence" value="ECO:0007669"/>
    <property type="project" value="InterPro"/>
</dbReference>
<dbReference type="PROSITE" id="PS50240">
    <property type="entry name" value="TRYPSIN_DOM"/>
    <property type="match status" value="1"/>
</dbReference>
<evidence type="ECO:0000256" key="1">
    <source>
        <dbReference type="ARBA" id="ARBA00023157"/>
    </source>
</evidence>
<dbReference type="InterPro" id="IPR009003">
    <property type="entry name" value="Peptidase_S1_PA"/>
</dbReference>
<feature type="chain" id="PRO_5045074135" evidence="2">
    <location>
        <begin position="16"/>
        <end position="225"/>
    </location>
</feature>
<accession>A0A6J1NTF4</accession>
<evidence type="ECO:0000256" key="2">
    <source>
        <dbReference type="SAM" id="SignalP"/>
    </source>
</evidence>
<dbReference type="AlphaFoldDB" id="A0A6J1NTF4"/>
<dbReference type="GeneID" id="112053087"/>
<dbReference type="Gene3D" id="2.40.10.10">
    <property type="entry name" value="Trypsin-like serine proteases"/>
    <property type="match status" value="1"/>
</dbReference>
<keyword evidence="4" id="KW-1185">Reference proteome</keyword>
<proteinExistence type="predicted"/>
<feature type="domain" description="Peptidase S1" evidence="3">
    <location>
        <begin position="12"/>
        <end position="224"/>
    </location>
</feature>
<evidence type="ECO:0000313" key="4">
    <source>
        <dbReference type="Proteomes" id="UP001652582"/>
    </source>
</evidence>
<dbReference type="Proteomes" id="UP001652582">
    <property type="component" value="Chromosome 17"/>
</dbReference>
<evidence type="ECO:0000313" key="5">
    <source>
        <dbReference type="RefSeq" id="XP_023948138.2"/>
    </source>
</evidence>
<keyword evidence="2" id="KW-0732">Signal</keyword>
<organism evidence="4 5">
    <name type="scientific">Bicyclus anynana</name>
    <name type="common">Squinting bush brown butterfly</name>
    <dbReference type="NCBI Taxonomy" id="110368"/>
    <lineage>
        <taxon>Eukaryota</taxon>
        <taxon>Metazoa</taxon>
        <taxon>Ecdysozoa</taxon>
        <taxon>Arthropoda</taxon>
        <taxon>Hexapoda</taxon>
        <taxon>Insecta</taxon>
        <taxon>Pterygota</taxon>
        <taxon>Neoptera</taxon>
        <taxon>Endopterygota</taxon>
        <taxon>Lepidoptera</taxon>
        <taxon>Glossata</taxon>
        <taxon>Ditrysia</taxon>
        <taxon>Papilionoidea</taxon>
        <taxon>Nymphalidae</taxon>
        <taxon>Satyrinae</taxon>
        <taxon>Satyrini</taxon>
        <taxon>Mycalesina</taxon>
        <taxon>Bicyclus</taxon>
    </lineage>
</organism>
<reference evidence="5" key="1">
    <citation type="submission" date="2025-08" db="UniProtKB">
        <authorList>
            <consortium name="RefSeq"/>
        </authorList>
    </citation>
    <scope>IDENTIFICATION</scope>
</reference>
<dbReference type="PANTHER" id="PTHR24250">
    <property type="entry name" value="CHYMOTRYPSIN-RELATED"/>
    <property type="match status" value="1"/>
</dbReference>
<dbReference type="OrthoDB" id="7840639at2759"/>
<dbReference type="SUPFAM" id="SSF50494">
    <property type="entry name" value="Trypsin-like serine proteases"/>
    <property type="match status" value="1"/>
</dbReference>
<sequence length="225" mass="23604">MKAFALLCLVVAVQGRVLDVPEDQSRAVAQRGENPWLVHLRVTRSTGGGLLDTGVGSLIGTSWVLTAASAVQDARFIWIRYGAVDPFRPELVTETSVVQLHPDYSAVTGDNNIALVSINRLVQSTANISPVALAAADSEAPSAGRSCGFGGDGETPGVQLQCVSGDLVVDGNTIVAKGADGILSKFDVGSPLVEDGVQHGVLSSVLGVYLKVAYYRSWIQQVTEI</sequence>
<dbReference type="Pfam" id="PF00089">
    <property type="entry name" value="Trypsin"/>
    <property type="match status" value="1"/>
</dbReference>
<dbReference type="RefSeq" id="XP_023948138.2">
    <property type="nucleotide sequence ID" value="XM_024092370.2"/>
</dbReference>